<feature type="non-terminal residue" evidence="1">
    <location>
        <position position="1"/>
    </location>
</feature>
<gene>
    <name evidence="1" type="ORF">TSPGSL018_25842</name>
</gene>
<proteinExistence type="predicted"/>
<protein>
    <submittedName>
        <fullName evidence="1">Uncharacterized protein</fullName>
    </submittedName>
</protein>
<name>A0A061QT30_9CHLO</name>
<organism evidence="1">
    <name type="scientific">Tetraselmis sp. GSL018</name>
    <dbReference type="NCBI Taxonomy" id="582737"/>
    <lineage>
        <taxon>Eukaryota</taxon>
        <taxon>Viridiplantae</taxon>
        <taxon>Chlorophyta</taxon>
        <taxon>core chlorophytes</taxon>
        <taxon>Chlorodendrophyceae</taxon>
        <taxon>Chlorodendrales</taxon>
        <taxon>Chlorodendraceae</taxon>
        <taxon>Tetraselmis</taxon>
    </lineage>
</organism>
<dbReference type="AlphaFoldDB" id="A0A061QT30"/>
<sequence length="162" mass="17644">RKLVRLAYSLPVSFKAMDASQTPPEKGGVQVIWIQNNNNNTGSGAGLAELIPHIHEARQTPENSENILVLRKALISALKLFVCEKGWIEHRCLLANFVSGNADSNGIKVLAAPLDPRKENKGKNNVIATYLTSNMRGLAPGRICGRAIVLAEDGRDVTYDEV</sequence>
<reference evidence="1" key="1">
    <citation type="submission" date="2014-05" db="EMBL/GenBank/DDBJ databases">
        <title>The transcriptome of the halophilic microalga Tetraselmis sp. GSL018 isolated from the Great Salt Lake, Utah.</title>
        <authorList>
            <person name="Jinkerson R.E."/>
            <person name="D'Adamo S."/>
            <person name="Posewitz M.C."/>
        </authorList>
    </citation>
    <scope>NUCLEOTIDE SEQUENCE</scope>
    <source>
        <strain evidence="1">GSL018</strain>
    </source>
</reference>
<feature type="non-terminal residue" evidence="1">
    <location>
        <position position="162"/>
    </location>
</feature>
<dbReference type="EMBL" id="GBEZ01025516">
    <property type="protein sequence ID" value="JAC61580.1"/>
    <property type="molecule type" value="Transcribed_RNA"/>
</dbReference>
<accession>A0A061QT30</accession>
<evidence type="ECO:0000313" key="1">
    <source>
        <dbReference type="EMBL" id="JAC61580.1"/>
    </source>
</evidence>